<evidence type="ECO:0000313" key="1">
    <source>
        <dbReference type="EMBL" id="KAK3724068.1"/>
    </source>
</evidence>
<dbReference type="Proteomes" id="UP001281147">
    <property type="component" value="Unassembled WGS sequence"/>
</dbReference>
<reference evidence="1" key="1">
    <citation type="submission" date="2023-07" db="EMBL/GenBank/DDBJ databases">
        <title>Black Yeasts Isolated from many extreme environments.</title>
        <authorList>
            <person name="Coleine C."/>
            <person name="Stajich J.E."/>
            <person name="Selbmann L."/>
        </authorList>
    </citation>
    <scope>NUCLEOTIDE SEQUENCE</scope>
    <source>
        <strain evidence="1">CCFEE 5714</strain>
    </source>
</reference>
<proteinExistence type="predicted"/>
<evidence type="ECO:0000313" key="2">
    <source>
        <dbReference type="Proteomes" id="UP001281147"/>
    </source>
</evidence>
<name>A0ACC3NWD1_9PEZI</name>
<organism evidence="1 2">
    <name type="scientific">Vermiconidia calcicola</name>
    <dbReference type="NCBI Taxonomy" id="1690605"/>
    <lineage>
        <taxon>Eukaryota</taxon>
        <taxon>Fungi</taxon>
        <taxon>Dikarya</taxon>
        <taxon>Ascomycota</taxon>
        <taxon>Pezizomycotina</taxon>
        <taxon>Dothideomycetes</taxon>
        <taxon>Dothideomycetidae</taxon>
        <taxon>Mycosphaerellales</taxon>
        <taxon>Extremaceae</taxon>
        <taxon>Vermiconidia</taxon>
    </lineage>
</organism>
<accession>A0ACC3NWD1</accession>
<dbReference type="EMBL" id="JAUTXU010000006">
    <property type="protein sequence ID" value="KAK3724068.1"/>
    <property type="molecule type" value="Genomic_DNA"/>
</dbReference>
<gene>
    <name evidence="1" type="ORF">LTR37_001190</name>
</gene>
<sequence length="182" mass="19662">MRSFAIAAGLFAVATIAKPLNMKRADAEPCDDDAPPCMTYDQATQVASNYGELLSDYSNAAANAYLTRNIVLESDSVNTLINEGCATGAETPTTVGRADFKAGQSAQPDVPFEILNLWHTCETVIVRWRSAQEPQIVTGNIVLETKYTGNEAVPYKISHSYSEFNSAAWLVNDGIFEPTCAA</sequence>
<protein>
    <submittedName>
        <fullName evidence="1">Uncharacterized protein</fullName>
    </submittedName>
</protein>
<comment type="caution">
    <text evidence="1">The sequence shown here is derived from an EMBL/GenBank/DDBJ whole genome shotgun (WGS) entry which is preliminary data.</text>
</comment>
<keyword evidence="2" id="KW-1185">Reference proteome</keyword>